<dbReference type="Pfam" id="PF00629">
    <property type="entry name" value="MAM"/>
    <property type="match status" value="1"/>
</dbReference>
<dbReference type="EMBL" id="CAJOBH010045667">
    <property type="protein sequence ID" value="CAF4352519.1"/>
    <property type="molecule type" value="Genomic_DNA"/>
</dbReference>
<protein>
    <recommendedName>
        <fullName evidence="1">MAM domain-containing protein</fullName>
    </recommendedName>
</protein>
<sequence length="67" mass="7210">MILENGATLNVRTYAFGAINPNVLYTVHGAQGKQWKLAQTTVKSGSPYQVVFDGILNNANNTLDSIA</sequence>
<gene>
    <name evidence="2" type="ORF">BYL167_LOCUS29560</name>
    <name evidence="4" type="ORF">GIL414_LOCUS33800</name>
    <name evidence="3" type="ORF">SMN809_LOCUS33222</name>
</gene>
<proteinExistence type="predicted"/>
<dbReference type="Gene3D" id="2.60.120.200">
    <property type="match status" value="1"/>
</dbReference>
<name>A0A8S2UP13_9BILA</name>
<dbReference type="GO" id="GO:0016020">
    <property type="term" value="C:membrane"/>
    <property type="evidence" value="ECO:0007669"/>
    <property type="project" value="InterPro"/>
</dbReference>
<evidence type="ECO:0000259" key="1">
    <source>
        <dbReference type="PROSITE" id="PS50060"/>
    </source>
</evidence>
<dbReference type="Proteomes" id="UP000681967">
    <property type="component" value="Unassembled WGS sequence"/>
</dbReference>
<evidence type="ECO:0000313" key="2">
    <source>
        <dbReference type="EMBL" id="CAF4352519.1"/>
    </source>
</evidence>
<organism evidence="2 5">
    <name type="scientific">Rotaria magnacalcarata</name>
    <dbReference type="NCBI Taxonomy" id="392030"/>
    <lineage>
        <taxon>Eukaryota</taxon>
        <taxon>Metazoa</taxon>
        <taxon>Spiralia</taxon>
        <taxon>Gnathifera</taxon>
        <taxon>Rotifera</taxon>
        <taxon>Eurotatoria</taxon>
        <taxon>Bdelloidea</taxon>
        <taxon>Philodinida</taxon>
        <taxon>Philodinidae</taxon>
        <taxon>Rotaria</taxon>
    </lineage>
</organism>
<dbReference type="SUPFAM" id="SSF49899">
    <property type="entry name" value="Concanavalin A-like lectins/glucanases"/>
    <property type="match status" value="1"/>
</dbReference>
<evidence type="ECO:0000313" key="5">
    <source>
        <dbReference type="Proteomes" id="UP000681967"/>
    </source>
</evidence>
<feature type="domain" description="MAM" evidence="1">
    <location>
        <begin position="8"/>
        <end position="67"/>
    </location>
</feature>
<feature type="non-terminal residue" evidence="2">
    <location>
        <position position="67"/>
    </location>
</feature>
<reference evidence="2" key="1">
    <citation type="submission" date="2021-02" db="EMBL/GenBank/DDBJ databases">
        <authorList>
            <person name="Nowell W R."/>
        </authorList>
    </citation>
    <scope>NUCLEOTIDE SEQUENCE</scope>
</reference>
<evidence type="ECO:0000313" key="3">
    <source>
        <dbReference type="EMBL" id="CAF4462245.1"/>
    </source>
</evidence>
<dbReference type="PROSITE" id="PS50060">
    <property type="entry name" value="MAM_2"/>
    <property type="match status" value="1"/>
</dbReference>
<dbReference type="InterPro" id="IPR013320">
    <property type="entry name" value="ConA-like_dom_sf"/>
</dbReference>
<dbReference type="InterPro" id="IPR000998">
    <property type="entry name" value="MAM_dom"/>
</dbReference>
<evidence type="ECO:0000313" key="4">
    <source>
        <dbReference type="EMBL" id="CAF4480892.1"/>
    </source>
</evidence>
<comment type="caution">
    <text evidence="2">The sequence shown here is derived from an EMBL/GenBank/DDBJ whole genome shotgun (WGS) entry which is preliminary data.</text>
</comment>
<dbReference type="AlphaFoldDB" id="A0A8S2UP13"/>
<dbReference type="Proteomes" id="UP000681720">
    <property type="component" value="Unassembled WGS sequence"/>
</dbReference>
<accession>A0A8S2UP13</accession>
<dbReference type="Proteomes" id="UP000676336">
    <property type="component" value="Unassembled WGS sequence"/>
</dbReference>
<dbReference type="EMBL" id="CAJOBJ010076181">
    <property type="protein sequence ID" value="CAF4480892.1"/>
    <property type="molecule type" value="Genomic_DNA"/>
</dbReference>
<dbReference type="EMBL" id="CAJOBI010072055">
    <property type="protein sequence ID" value="CAF4462245.1"/>
    <property type="molecule type" value="Genomic_DNA"/>
</dbReference>